<comment type="subcellular location">
    <subcellularLocation>
        <location evidence="1">Cell membrane</location>
        <topology evidence="1">Multi-pass membrane protein</topology>
    </subcellularLocation>
</comment>
<protein>
    <submittedName>
        <fullName evidence="9">Transporter</fullName>
    </submittedName>
</protein>
<dbReference type="InterPro" id="IPR037185">
    <property type="entry name" value="EmrE-like"/>
</dbReference>
<comment type="similarity">
    <text evidence="2">Belongs to the EamA transporter family.</text>
</comment>
<dbReference type="PANTHER" id="PTHR42920:SF5">
    <property type="entry name" value="EAMA DOMAIN-CONTAINING PROTEIN"/>
    <property type="match status" value="1"/>
</dbReference>
<keyword evidence="6 7" id="KW-0472">Membrane</keyword>
<evidence type="ECO:0000256" key="3">
    <source>
        <dbReference type="ARBA" id="ARBA00022475"/>
    </source>
</evidence>
<feature type="transmembrane region" description="Helical" evidence="7">
    <location>
        <begin position="183"/>
        <end position="204"/>
    </location>
</feature>
<feature type="transmembrane region" description="Helical" evidence="7">
    <location>
        <begin position="100"/>
        <end position="118"/>
    </location>
</feature>
<name>A0A6I1GKI2_9BIFI</name>
<dbReference type="PANTHER" id="PTHR42920">
    <property type="entry name" value="OS03G0707200 PROTEIN-RELATED"/>
    <property type="match status" value="1"/>
</dbReference>
<feature type="transmembrane region" description="Helical" evidence="7">
    <location>
        <begin position="69"/>
        <end position="94"/>
    </location>
</feature>
<dbReference type="InterPro" id="IPR000620">
    <property type="entry name" value="EamA_dom"/>
</dbReference>
<organism evidence="9 10">
    <name type="scientific">Bifidobacterium leontopitheci</name>
    <dbReference type="NCBI Taxonomy" id="2650774"/>
    <lineage>
        <taxon>Bacteria</taxon>
        <taxon>Bacillati</taxon>
        <taxon>Actinomycetota</taxon>
        <taxon>Actinomycetes</taxon>
        <taxon>Bifidobacteriales</taxon>
        <taxon>Bifidobacteriaceae</taxon>
        <taxon>Bifidobacterium</taxon>
    </lineage>
</organism>
<evidence type="ECO:0000256" key="2">
    <source>
        <dbReference type="ARBA" id="ARBA00007362"/>
    </source>
</evidence>
<feature type="transmembrane region" description="Helical" evidence="7">
    <location>
        <begin position="157"/>
        <end position="176"/>
    </location>
</feature>
<dbReference type="Gene3D" id="1.10.3730.20">
    <property type="match status" value="1"/>
</dbReference>
<evidence type="ECO:0000256" key="6">
    <source>
        <dbReference type="ARBA" id="ARBA00023136"/>
    </source>
</evidence>
<feature type="transmembrane region" description="Helical" evidence="7">
    <location>
        <begin position="127"/>
        <end position="145"/>
    </location>
</feature>
<feature type="transmembrane region" description="Helical" evidence="7">
    <location>
        <begin position="37"/>
        <end position="57"/>
    </location>
</feature>
<evidence type="ECO:0000256" key="7">
    <source>
        <dbReference type="SAM" id="Phobius"/>
    </source>
</evidence>
<evidence type="ECO:0000256" key="5">
    <source>
        <dbReference type="ARBA" id="ARBA00022989"/>
    </source>
</evidence>
<sequence>MRKPALSPTTGRIMLLACAMLWGGSYPTAKVAMGAVTPQWLMAVRLLGAAGVMLILFHKRILPALRPSIIIPAIFVGLTYWGTMFCQMTGLTMIEPGRSAFLTAAYCVIVPFTSWLLIRQRPTSRNLVAAALCLTGVGFVSLAGGGMGGLSVSPGDLLTLLCAFVFSFNLVLLGKWSRVIDPVALTFTMFVVAGVCFVGGAMVTEPSPSAAWLEPAVLSCLAYLVLGATMLAQVMQNIGLKVTPPSQASIIMCLETVFSMLFSVLFYGERVTVTAGIGFVLIFLAIVVSQVRLSGRMLERIGGRRG</sequence>
<feature type="domain" description="EamA" evidence="8">
    <location>
        <begin position="154"/>
        <end position="288"/>
    </location>
</feature>
<dbReference type="EMBL" id="WBVT01000028">
    <property type="protein sequence ID" value="KAB7789877.1"/>
    <property type="molecule type" value="Genomic_DNA"/>
</dbReference>
<dbReference type="SUPFAM" id="SSF103481">
    <property type="entry name" value="Multidrug resistance efflux transporter EmrE"/>
    <property type="match status" value="2"/>
</dbReference>
<dbReference type="Pfam" id="PF00892">
    <property type="entry name" value="EamA"/>
    <property type="match status" value="2"/>
</dbReference>
<accession>A0A6I1GKI2</accession>
<feature type="transmembrane region" description="Helical" evidence="7">
    <location>
        <begin position="273"/>
        <end position="295"/>
    </location>
</feature>
<dbReference type="AlphaFoldDB" id="A0A6I1GKI2"/>
<feature type="transmembrane region" description="Helical" evidence="7">
    <location>
        <begin position="247"/>
        <end position="267"/>
    </location>
</feature>
<evidence type="ECO:0000256" key="1">
    <source>
        <dbReference type="ARBA" id="ARBA00004651"/>
    </source>
</evidence>
<comment type="caution">
    <text evidence="9">The sequence shown here is derived from an EMBL/GenBank/DDBJ whole genome shotgun (WGS) entry which is preliminary data.</text>
</comment>
<dbReference type="GO" id="GO:0005886">
    <property type="term" value="C:plasma membrane"/>
    <property type="evidence" value="ECO:0007669"/>
    <property type="project" value="UniProtKB-SubCell"/>
</dbReference>
<evidence type="ECO:0000259" key="8">
    <source>
        <dbReference type="Pfam" id="PF00892"/>
    </source>
</evidence>
<evidence type="ECO:0000313" key="9">
    <source>
        <dbReference type="EMBL" id="KAB7789877.1"/>
    </source>
</evidence>
<evidence type="ECO:0000313" key="10">
    <source>
        <dbReference type="Proteomes" id="UP000441772"/>
    </source>
</evidence>
<proteinExistence type="inferred from homology"/>
<feature type="domain" description="EamA" evidence="8">
    <location>
        <begin position="11"/>
        <end position="141"/>
    </location>
</feature>
<feature type="transmembrane region" description="Helical" evidence="7">
    <location>
        <begin position="216"/>
        <end position="235"/>
    </location>
</feature>
<keyword evidence="5 7" id="KW-1133">Transmembrane helix</keyword>
<dbReference type="InterPro" id="IPR051258">
    <property type="entry name" value="Diverse_Substrate_Transporter"/>
</dbReference>
<keyword evidence="4 7" id="KW-0812">Transmembrane</keyword>
<evidence type="ECO:0000256" key="4">
    <source>
        <dbReference type="ARBA" id="ARBA00022692"/>
    </source>
</evidence>
<keyword evidence="10" id="KW-1185">Reference proteome</keyword>
<keyword evidence="3" id="KW-1003">Cell membrane</keyword>
<dbReference type="Proteomes" id="UP000441772">
    <property type="component" value="Unassembled WGS sequence"/>
</dbReference>
<reference evidence="9 10" key="1">
    <citation type="submission" date="2019-09" db="EMBL/GenBank/DDBJ databases">
        <title>Characterization of the phylogenetic diversity of two novel species belonging to the genus Bifidobacterium: Bifidobacterium cebidarum sp. nov. and Bifidobacterium leontopitheci sp. nov.</title>
        <authorList>
            <person name="Lugli G.A."/>
            <person name="Duranti S."/>
            <person name="Milani C."/>
            <person name="Turroni F."/>
            <person name="Ventura M."/>
        </authorList>
    </citation>
    <scope>NUCLEOTIDE SEQUENCE [LARGE SCALE GENOMIC DNA]</scope>
    <source>
        <strain evidence="9 10">LMG 31471</strain>
    </source>
</reference>
<gene>
    <name evidence="9" type="ORF">F7D09_1601</name>
</gene>